<evidence type="ECO:0000313" key="2">
    <source>
        <dbReference type="Proteomes" id="UP001564760"/>
    </source>
</evidence>
<evidence type="ECO:0000313" key="1">
    <source>
        <dbReference type="EMBL" id="MEY8016677.1"/>
    </source>
</evidence>
<reference evidence="1 2" key="1">
    <citation type="submission" date="2024-08" db="EMBL/GenBank/DDBJ databases">
        <title>Mycobacterium servetensis sp. nov., a novel rapid-growing mycobacterial species recovered from a human patient in Zaragoza, Spain.</title>
        <authorList>
            <person name="Tristancho-Baro A.I."/>
            <person name="Buenestado-Serrano S."/>
            <person name="Garcia De Viedma D."/>
            <person name="Milagro-Beamonte A."/>
            <person name="Burillo N."/>
            <person name="Sanz S."/>
            <person name="Lopez-Calleja A.I."/>
            <person name="Penas-Utrilla D."/>
            <person name="Guardingo M."/>
            <person name="Garcia M.J."/>
            <person name="Vinuelas-Bayon J."/>
        </authorList>
    </citation>
    <scope>NUCLEOTIDE SEQUENCE [LARGE SCALE GENOMIC DNA]</scope>
    <source>
        <strain evidence="2">HUMS_12744610</strain>
    </source>
</reference>
<comment type="caution">
    <text evidence="1">The sequence shown here is derived from an EMBL/GenBank/DDBJ whole genome shotgun (WGS) entry which is preliminary data.</text>
</comment>
<sequence length="45" mass="4555">MATALITGADVRDGISERAAPRHVLVAMPGDPFADIDVTAASTSS</sequence>
<accession>A0ABV4C464</accession>
<keyword evidence="2" id="KW-1185">Reference proteome</keyword>
<dbReference type="Proteomes" id="UP001564760">
    <property type="component" value="Unassembled WGS sequence"/>
</dbReference>
<protein>
    <submittedName>
        <fullName evidence="1">Uncharacterized protein</fullName>
    </submittedName>
</protein>
<proteinExistence type="predicted"/>
<organism evidence="1 2">
    <name type="scientific">Mycobacterium servetii</name>
    <dbReference type="NCBI Taxonomy" id="3237418"/>
    <lineage>
        <taxon>Bacteria</taxon>
        <taxon>Bacillati</taxon>
        <taxon>Actinomycetota</taxon>
        <taxon>Actinomycetes</taxon>
        <taxon>Mycobacteriales</taxon>
        <taxon>Mycobacteriaceae</taxon>
        <taxon>Mycobacterium</taxon>
    </lineage>
</organism>
<dbReference type="RefSeq" id="WP_369739040.1">
    <property type="nucleotide sequence ID" value="NZ_JBGEDP010000001.1"/>
</dbReference>
<gene>
    <name evidence="1" type="ORF">AB8998_17600</name>
</gene>
<name>A0ABV4C464_9MYCO</name>
<dbReference type="EMBL" id="JBGEDP010000001">
    <property type="protein sequence ID" value="MEY8016677.1"/>
    <property type="molecule type" value="Genomic_DNA"/>
</dbReference>